<feature type="region of interest" description="Disordered" evidence="1">
    <location>
        <begin position="65"/>
        <end position="98"/>
    </location>
</feature>
<protein>
    <submittedName>
        <fullName evidence="3">Uncharacterized protein</fullName>
    </submittedName>
</protein>
<feature type="compositionally biased region" description="Basic and acidic residues" evidence="1">
    <location>
        <begin position="65"/>
        <end position="84"/>
    </location>
</feature>
<dbReference type="Proteomes" id="UP000663193">
    <property type="component" value="Chromosome 1"/>
</dbReference>
<dbReference type="EMBL" id="CP069023">
    <property type="protein sequence ID" value="QRC90087.1"/>
    <property type="molecule type" value="Genomic_DNA"/>
</dbReference>
<dbReference type="OrthoDB" id="5309037at2759"/>
<dbReference type="AlphaFoldDB" id="A0A7U2HVV9"/>
<evidence type="ECO:0000313" key="3">
    <source>
        <dbReference type="EMBL" id="QRC90087.1"/>
    </source>
</evidence>
<organism evidence="3 4">
    <name type="scientific">Phaeosphaeria nodorum (strain SN15 / ATCC MYA-4574 / FGSC 10173)</name>
    <name type="common">Glume blotch fungus</name>
    <name type="synonym">Parastagonospora nodorum</name>
    <dbReference type="NCBI Taxonomy" id="321614"/>
    <lineage>
        <taxon>Eukaryota</taxon>
        <taxon>Fungi</taxon>
        <taxon>Dikarya</taxon>
        <taxon>Ascomycota</taxon>
        <taxon>Pezizomycotina</taxon>
        <taxon>Dothideomycetes</taxon>
        <taxon>Pleosporomycetidae</taxon>
        <taxon>Pleosporales</taxon>
        <taxon>Pleosporineae</taxon>
        <taxon>Phaeosphaeriaceae</taxon>
        <taxon>Parastagonospora</taxon>
    </lineage>
</organism>
<feature type="transmembrane region" description="Helical" evidence="2">
    <location>
        <begin position="16"/>
        <end position="36"/>
    </location>
</feature>
<feature type="compositionally biased region" description="Polar residues" evidence="1">
    <location>
        <begin position="187"/>
        <end position="198"/>
    </location>
</feature>
<dbReference type="PANTHER" id="PTHR42354:SF1">
    <property type="entry name" value="C2H2-TYPE DOMAIN-CONTAINING PROTEIN"/>
    <property type="match status" value="1"/>
</dbReference>
<feature type="compositionally biased region" description="Low complexity" evidence="1">
    <location>
        <begin position="199"/>
        <end position="215"/>
    </location>
</feature>
<keyword evidence="2" id="KW-0472">Membrane</keyword>
<sequence>MNYASWIEEKNLKKTFIMATLASTLVGTFTASMGLYDRVSDKRQQHKQRARDVQQDGEIKQLKDEFEKAQQRAEDRQKEIDRLKNGGGGGSGGGRGNDDVGFVLSRDAAMIQRMYDDGFGRYGSRFAQGDAIAENQLQAQIISLQQTVINVLQDALNNDRQLTRADQAKLIAASNAAREGSLDALHQAQQRMSSGNSVRSASPPRSISAPPRRAPTAIMDSGDQLFCRYSLDLQYARDKPLSANFAPGGPCQCPACGVTLDVTADDFWMIGKRTPRTIIEQGYETEIMETREFRLGQRFALKCHTPDGEYACIICSKGRDVDAICRNVDALVKHVGTFHDADELVREVDLREVKVDTRKLSLPAPMPMPHSPPGMRREELEYAAYR</sequence>
<feature type="compositionally biased region" description="Gly residues" evidence="1">
    <location>
        <begin position="85"/>
        <end position="95"/>
    </location>
</feature>
<accession>A0A7U2HVV9</accession>
<gene>
    <name evidence="3" type="ORF">JI435_095060</name>
</gene>
<dbReference type="PANTHER" id="PTHR42354">
    <property type="entry name" value="C2H2-TYPE DOMAIN-CONTAINING PROTEIN"/>
    <property type="match status" value="1"/>
</dbReference>
<name>A0A7U2HVV9_PHANO</name>
<evidence type="ECO:0000256" key="1">
    <source>
        <dbReference type="SAM" id="MobiDB-lite"/>
    </source>
</evidence>
<keyword evidence="2" id="KW-0812">Transmembrane</keyword>
<dbReference type="VEuPathDB" id="FungiDB:JI435_095060"/>
<evidence type="ECO:0000313" key="4">
    <source>
        <dbReference type="Proteomes" id="UP000663193"/>
    </source>
</evidence>
<evidence type="ECO:0000256" key="2">
    <source>
        <dbReference type="SAM" id="Phobius"/>
    </source>
</evidence>
<keyword evidence="4" id="KW-1185">Reference proteome</keyword>
<feature type="region of interest" description="Disordered" evidence="1">
    <location>
        <begin position="186"/>
        <end position="215"/>
    </location>
</feature>
<proteinExistence type="predicted"/>
<keyword evidence="2" id="KW-1133">Transmembrane helix</keyword>
<reference evidence="4" key="1">
    <citation type="journal article" date="2021" name="BMC Genomics">
        <title>Chromosome-level genome assembly and manually-curated proteome of model necrotroph Parastagonospora nodorum Sn15 reveals a genome-wide trove of candidate effector homologs, and redundancy of virulence-related functions within an accessory chromosome.</title>
        <authorList>
            <person name="Bertazzoni S."/>
            <person name="Jones D.A.B."/>
            <person name="Phan H.T."/>
            <person name="Tan K.-C."/>
            <person name="Hane J.K."/>
        </authorList>
    </citation>
    <scope>NUCLEOTIDE SEQUENCE [LARGE SCALE GENOMIC DNA]</scope>
    <source>
        <strain evidence="4">SN15 / ATCC MYA-4574 / FGSC 10173)</strain>
    </source>
</reference>